<dbReference type="InterPro" id="IPR052155">
    <property type="entry name" value="Biofilm_reg_signaling"/>
</dbReference>
<dbReference type="GO" id="GO:0052621">
    <property type="term" value="F:diguanylate cyclase activity"/>
    <property type="evidence" value="ECO:0007669"/>
    <property type="project" value="UniProtKB-EC"/>
</dbReference>
<keyword evidence="3" id="KW-1185">Reference proteome</keyword>
<keyword evidence="2" id="KW-0808">Transferase</keyword>
<evidence type="ECO:0000313" key="3">
    <source>
        <dbReference type="Proteomes" id="UP001073227"/>
    </source>
</evidence>
<dbReference type="SUPFAM" id="SSF55073">
    <property type="entry name" value="Nucleotide cyclase"/>
    <property type="match status" value="1"/>
</dbReference>
<dbReference type="Gene3D" id="3.30.450.20">
    <property type="entry name" value="PAS domain"/>
    <property type="match status" value="2"/>
</dbReference>
<evidence type="ECO:0000313" key="2">
    <source>
        <dbReference type="EMBL" id="MCY0150488.1"/>
    </source>
</evidence>
<gene>
    <name evidence="2" type="ORF">OEG84_22970</name>
</gene>
<reference evidence="2" key="1">
    <citation type="submission" date="2022-10" db="EMBL/GenBank/DDBJ databases">
        <title>Hoeflea sp. G2-23, isolated from marine algae.</title>
        <authorList>
            <person name="Kristyanto S."/>
            <person name="Kim J.M."/>
            <person name="Jeon C.O."/>
        </authorList>
    </citation>
    <scope>NUCLEOTIDE SEQUENCE</scope>
    <source>
        <strain evidence="2">G2-23</strain>
    </source>
</reference>
<dbReference type="SMART" id="SM00267">
    <property type="entry name" value="GGDEF"/>
    <property type="match status" value="1"/>
</dbReference>
<organism evidence="2 3">
    <name type="scientific">Hoeflea algicola</name>
    <dbReference type="NCBI Taxonomy" id="2983763"/>
    <lineage>
        <taxon>Bacteria</taxon>
        <taxon>Pseudomonadati</taxon>
        <taxon>Pseudomonadota</taxon>
        <taxon>Alphaproteobacteria</taxon>
        <taxon>Hyphomicrobiales</taxon>
        <taxon>Rhizobiaceae</taxon>
        <taxon>Hoeflea</taxon>
    </lineage>
</organism>
<dbReference type="InterPro" id="IPR013656">
    <property type="entry name" value="PAS_4"/>
</dbReference>
<dbReference type="SUPFAM" id="SSF55785">
    <property type="entry name" value="PYP-like sensor domain (PAS domain)"/>
    <property type="match status" value="2"/>
</dbReference>
<dbReference type="EC" id="2.7.7.65" evidence="2"/>
<evidence type="ECO:0000259" key="1">
    <source>
        <dbReference type="PROSITE" id="PS50887"/>
    </source>
</evidence>
<dbReference type="PANTHER" id="PTHR44757:SF2">
    <property type="entry name" value="BIOFILM ARCHITECTURE MAINTENANCE PROTEIN MBAA"/>
    <property type="match status" value="1"/>
</dbReference>
<dbReference type="InterPro" id="IPR029787">
    <property type="entry name" value="Nucleotide_cyclase"/>
</dbReference>
<keyword evidence="2" id="KW-0548">Nucleotidyltransferase</keyword>
<dbReference type="InterPro" id="IPR035965">
    <property type="entry name" value="PAS-like_dom_sf"/>
</dbReference>
<name>A0ABT3ZFM0_9HYPH</name>
<dbReference type="CDD" id="cd01949">
    <property type="entry name" value="GGDEF"/>
    <property type="match status" value="1"/>
</dbReference>
<dbReference type="InterPro" id="IPR043128">
    <property type="entry name" value="Rev_trsase/Diguanyl_cyclase"/>
</dbReference>
<comment type="caution">
    <text evidence="2">The sequence shown here is derived from an EMBL/GenBank/DDBJ whole genome shotgun (WGS) entry which is preliminary data.</text>
</comment>
<dbReference type="Gene3D" id="3.30.70.270">
    <property type="match status" value="1"/>
</dbReference>
<accession>A0ABT3ZFM0</accession>
<dbReference type="Proteomes" id="UP001073227">
    <property type="component" value="Unassembled WGS sequence"/>
</dbReference>
<protein>
    <submittedName>
        <fullName evidence="2">Diguanylate cyclase</fullName>
        <ecNumber evidence="2">2.7.7.65</ecNumber>
    </submittedName>
</protein>
<dbReference type="NCBIfam" id="TIGR00254">
    <property type="entry name" value="GGDEF"/>
    <property type="match status" value="1"/>
</dbReference>
<dbReference type="InterPro" id="IPR000014">
    <property type="entry name" value="PAS"/>
</dbReference>
<sequence length="494" mass="56431">MNNSETGIFDLAPIAMWIEDFSGVKLLFDRWRADGVTDIRAFLKEDIARVAACSAAIRVLKVNQKTLDLFEADSPQHLIDNLSVVFRDEMLDSHVNELAELWDGKTDFRSNTVNYSLSGQRMDILLRGAVLPGHEQTLDRILLTTEDVTQREDARRNEVQSRRYAEGLFEYSPVSLWVEDFSQIRNLLETVRNRGIEDFRVFMDVHPEFVQQCMSEIRIINVNQATLDLFCAPDVQTLLQRQVEIFRDEMEKPFREQLMDLWEGQLFHSREVVNYALDGTVRHILLHFSVLPGHENDWAQVQVALTDITARKKAEAYLEYLGKHDVLTKLHNRAFYKDEMNRLERKPLRPVSAIVMDLNGLKQANDQLGHDAGDALLRRFGEVLNSVVSRPNHAARVGGDEFTVLLPGADKKTAAAMVETINELLHINNQFYSNAPISVSIGTATSQDGESMEDLVKRADRLMYEDKRAYHNDRLFDVTKDGEKPVINKSISAA</sequence>
<dbReference type="InterPro" id="IPR000160">
    <property type="entry name" value="GGDEF_dom"/>
</dbReference>
<dbReference type="PANTHER" id="PTHR44757">
    <property type="entry name" value="DIGUANYLATE CYCLASE DGCP"/>
    <property type="match status" value="1"/>
</dbReference>
<dbReference type="CDD" id="cd00130">
    <property type="entry name" value="PAS"/>
    <property type="match status" value="1"/>
</dbReference>
<feature type="domain" description="GGDEF" evidence="1">
    <location>
        <begin position="349"/>
        <end position="480"/>
    </location>
</feature>
<dbReference type="RefSeq" id="WP_267655922.1">
    <property type="nucleotide sequence ID" value="NZ_JAOVZR010000001.1"/>
</dbReference>
<dbReference type="Pfam" id="PF08448">
    <property type="entry name" value="PAS_4"/>
    <property type="match status" value="1"/>
</dbReference>
<dbReference type="Pfam" id="PF00990">
    <property type="entry name" value="GGDEF"/>
    <property type="match status" value="1"/>
</dbReference>
<dbReference type="PROSITE" id="PS50887">
    <property type="entry name" value="GGDEF"/>
    <property type="match status" value="1"/>
</dbReference>
<dbReference type="EMBL" id="JAOVZR010000001">
    <property type="protein sequence ID" value="MCY0150488.1"/>
    <property type="molecule type" value="Genomic_DNA"/>
</dbReference>
<proteinExistence type="predicted"/>